<evidence type="ECO:0000313" key="1">
    <source>
        <dbReference type="EMBL" id="KKL12343.1"/>
    </source>
</evidence>
<dbReference type="EMBL" id="LAZR01041297">
    <property type="protein sequence ID" value="KKL12343.1"/>
    <property type="molecule type" value="Genomic_DNA"/>
</dbReference>
<gene>
    <name evidence="1" type="ORF">LCGC14_2536700</name>
</gene>
<accession>A0A0F9DK10</accession>
<proteinExistence type="predicted"/>
<dbReference type="AlphaFoldDB" id="A0A0F9DK10"/>
<organism evidence="1">
    <name type="scientific">marine sediment metagenome</name>
    <dbReference type="NCBI Taxonomy" id="412755"/>
    <lineage>
        <taxon>unclassified sequences</taxon>
        <taxon>metagenomes</taxon>
        <taxon>ecological metagenomes</taxon>
    </lineage>
</organism>
<protein>
    <submittedName>
        <fullName evidence="1">Uncharacterized protein</fullName>
    </submittedName>
</protein>
<comment type="caution">
    <text evidence="1">The sequence shown here is derived from an EMBL/GenBank/DDBJ whole genome shotgun (WGS) entry which is preliminary data.</text>
</comment>
<reference evidence="1" key="1">
    <citation type="journal article" date="2015" name="Nature">
        <title>Complex archaea that bridge the gap between prokaryotes and eukaryotes.</title>
        <authorList>
            <person name="Spang A."/>
            <person name="Saw J.H."/>
            <person name="Jorgensen S.L."/>
            <person name="Zaremba-Niedzwiedzka K."/>
            <person name="Martijn J."/>
            <person name="Lind A.E."/>
            <person name="van Eijk R."/>
            <person name="Schleper C."/>
            <person name="Guy L."/>
            <person name="Ettema T.J."/>
        </authorList>
    </citation>
    <scope>NUCLEOTIDE SEQUENCE</scope>
</reference>
<name>A0A0F9DK10_9ZZZZ</name>
<sequence>MVTVAQIAAKAFDAVADKITDAIHPATLNWTDRGAYDPVSGTYPETPQSNPGRVVEDSTKPVSDVFEGYIAGPAEVLVLMEGFTVAPKENWTLTYAGKTRTVMKVQDIVAAGSLFYVVAR</sequence>